<dbReference type="Gene3D" id="3.40.50.300">
    <property type="entry name" value="P-loop containing nucleotide triphosphate hydrolases"/>
    <property type="match status" value="1"/>
</dbReference>
<dbReference type="InterPro" id="IPR035412">
    <property type="entry name" value="Terminase_L_N"/>
</dbReference>
<protein>
    <submittedName>
        <fullName evidence="3">Terminase large subunit</fullName>
    </submittedName>
</protein>
<dbReference type="EMBL" id="BK015698">
    <property type="protein sequence ID" value="DAE20582.1"/>
    <property type="molecule type" value="Genomic_DNA"/>
</dbReference>
<proteinExistence type="predicted"/>
<sequence length="422" mass="48789">MSDLSLTRLIGHGYKEFWNSKKRFRVVKGSRGSKKSVTTAYWLIINMMAYPEANVLVLRRYERTLRDSCFAVLQWVLNQLCVASYWKVTVSPLEMTYLPTGQKILFRGLDDPLKVTSITVKHGVLCWVWLEESYEVENEDVFNKIEMSVRGKMPKGYFKSFILTFNPWSECWIKKRFFDNPDDDTLAMTTTYTCNEWLDEADLKEFEKMKAKNPRRYRIEGLGEWGISEGLIYSNVECRDIKLDDFVGNRENIAFYGLDFGFTDPTAFVGGFVNFEKKEIYILLELYEAGITNQETAARIKQLGLKHEIVKCDSAEPKSIEELRKAGINAKAAIKGPDSVGFGIQKIQNFKIIYSPECENFAHEIKNYCWSKDRLGKTTDKPDHEFSHLMDAMRYALSDLKPSALNIPASNKAALLQPRYRR</sequence>
<feature type="domain" description="Phage terminase large subunit N-terminal" evidence="1">
    <location>
        <begin position="22"/>
        <end position="224"/>
    </location>
</feature>
<dbReference type="Gene3D" id="3.30.420.280">
    <property type="match status" value="1"/>
</dbReference>
<evidence type="ECO:0000313" key="3">
    <source>
        <dbReference type="EMBL" id="DAE20582.1"/>
    </source>
</evidence>
<dbReference type="PANTHER" id="PTHR39184">
    <property type="match status" value="1"/>
</dbReference>
<dbReference type="NCBIfam" id="TIGR01547">
    <property type="entry name" value="phage_term_2"/>
    <property type="match status" value="1"/>
</dbReference>
<organism evidence="3">
    <name type="scientific">Siphoviridae sp. ctJ3t72</name>
    <dbReference type="NCBI Taxonomy" id="2826240"/>
    <lineage>
        <taxon>Viruses</taxon>
        <taxon>Duplodnaviria</taxon>
        <taxon>Heunggongvirae</taxon>
        <taxon>Uroviricota</taxon>
        <taxon>Caudoviricetes</taxon>
    </lineage>
</organism>
<evidence type="ECO:0000259" key="2">
    <source>
        <dbReference type="Pfam" id="PF17288"/>
    </source>
</evidence>
<feature type="domain" description="Phage terminase large subunit C-terminal" evidence="2">
    <location>
        <begin position="259"/>
        <end position="399"/>
    </location>
</feature>
<dbReference type="InterPro" id="IPR052380">
    <property type="entry name" value="Viral_DNA_packaging_terminase"/>
</dbReference>
<dbReference type="PANTHER" id="PTHR39184:SF1">
    <property type="entry name" value="PBSX PHAGE TERMINASE LARGE SUBUNIT"/>
    <property type="match status" value="1"/>
</dbReference>
<dbReference type="Pfam" id="PF04466">
    <property type="entry name" value="Terminase_3"/>
    <property type="match status" value="1"/>
</dbReference>
<dbReference type="Pfam" id="PF17288">
    <property type="entry name" value="Terminase_3C"/>
    <property type="match status" value="1"/>
</dbReference>
<name>A0A8S5QMW1_9CAUD</name>
<dbReference type="InterPro" id="IPR035413">
    <property type="entry name" value="Terminase_L_C"/>
</dbReference>
<accession>A0A8S5QMW1</accession>
<dbReference type="InterPro" id="IPR027417">
    <property type="entry name" value="P-loop_NTPase"/>
</dbReference>
<dbReference type="InterPro" id="IPR006437">
    <property type="entry name" value="Phage_terminase_lsu"/>
</dbReference>
<reference evidence="3" key="1">
    <citation type="journal article" date="2021" name="Proc. Natl. Acad. Sci. U.S.A.">
        <title>A Catalog of Tens of Thousands of Viruses from Human Metagenomes Reveals Hidden Associations with Chronic Diseases.</title>
        <authorList>
            <person name="Tisza M.J."/>
            <person name="Buck C.B."/>
        </authorList>
    </citation>
    <scope>NUCLEOTIDE SEQUENCE</scope>
    <source>
        <strain evidence="3">CtJ3t72</strain>
    </source>
</reference>
<evidence type="ECO:0000259" key="1">
    <source>
        <dbReference type="Pfam" id="PF04466"/>
    </source>
</evidence>